<accession>A0A3A3EJE6</accession>
<evidence type="ECO:0000259" key="7">
    <source>
        <dbReference type="PROSITE" id="PS50924"/>
    </source>
</evidence>
<keyword evidence="2" id="KW-0472">Membrane</keyword>
<feature type="transmembrane region" description="Helical" evidence="2">
    <location>
        <begin position="123"/>
        <end position="144"/>
    </location>
</feature>
<dbReference type="Gene3D" id="3.30.450.20">
    <property type="entry name" value="PAS domain"/>
    <property type="match status" value="3"/>
</dbReference>
<evidence type="ECO:0000256" key="1">
    <source>
        <dbReference type="ARBA" id="ARBA00001946"/>
    </source>
</evidence>
<keyword evidence="3" id="KW-0175">Coiled coil</keyword>
<dbReference type="CDD" id="cd01949">
    <property type="entry name" value="GGDEF"/>
    <property type="match status" value="1"/>
</dbReference>
<dbReference type="InterPro" id="IPR005330">
    <property type="entry name" value="MHYT_dom"/>
</dbReference>
<dbReference type="InterPro" id="IPR052155">
    <property type="entry name" value="Biofilm_reg_signaling"/>
</dbReference>
<dbReference type="Pfam" id="PF13426">
    <property type="entry name" value="PAS_9"/>
    <property type="match status" value="1"/>
</dbReference>
<dbReference type="PROSITE" id="PS50112">
    <property type="entry name" value="PAS"/>
    <property type="match status" value="2"/>
</dbReference>
<dbReference type="InterPro" id="IPR035965">
    <property type="entry name" value="PAS-like_dom_sf"/>
</dbReference>
<feature type="domain" description="PAS" evidence="4">
    <location>
        <begin position="258"/>
        <end position="327"/>
    </location>
</feature>
<feature type="domain" description="PAS" evidence="4">
    <location>
        <begin position="378"/>
        <end position="449"/>
    </location>
</feature>
<dbReference type="NCBIfam" id="TIGR00254">
    <property type="entry name" value="GGDEF"/>
    <property type="match status" value="1"/>
</dbReference>
<dbReference type="InterPro" id="IPR000014">
    <property type="entry name" value="PAS"/>
</dbReference>
<dbReference type="CDD" id="cd00130">
    <property type="entry name" value="PAS"/>
    <property type="match status" value="2"/>
</dbReference>
<dbReference type="Pfam" id="PF08447">
    <property type="entry name" value="PAS_3"/>
    <property type="match status" value="1"/>
</dbReference>
<dbReference type="Gene3D" id="3.30.70.270">
    <property type="match status" value="1"/>
</dbReference>
<name>A0A3A3EJE6_9GAMM</name>
<dbReference type="SUPFAM" id="SSF55073">
    <property type="entry name" value="Nucleotide cyclase"/>
    <property type="match status" value="1"/>
</dbReference>
<dbReference type="FunFam" id="3.30.70.270:FF:000001">
    <property type="entry name" value="Diguanylate cyclase domain protein"/>
    <property type="match status" value="1"/>
</dbReference>
<evidence type="ECO:0000256" key="3">
    <source>
        <dbReference type="SAM" id="Coils"/>
    </source>
</evidence>
<dbReference type="RefSeq" id="WP_119853597.1">
    <property type="nucleotide sequence ID" value="NZ_QYSE01000003.1"/>
</dbReference>
<dbReference type="PANTHER" id="PTHR44757:SF2">
    <property type="entry name" value="BIOFILM ARCHITECTURE MAINTENANCE PROTEIN MBAA"/>
    <property type="match status" value="1"/>
</dbReference>
<evidence type="ECO:0000256" key="2">
    <source>
        <dbReference type="PROSITE-ProRule" id="PRU00244"/>
    </source>
</evidence>
<feature type="transmembrane region" description="Helical" evidence="2">
    <location>
        <begin position="228"/>
        <end position="250"/>
    </location>
</feature>
<dbReference type="PROSITE" id="PS50887">
    <property type="entry name" value="GGDEF"/>
    <property type="match status" value="1"/>
</dbReference>
<feature type="transmembrane region" description="Helical" evidence="2">
    <location>
        <begin position="156"/>
        <end position="175"/>
    </location>
</feature>
<dbReference type="InterPro" id="IPR013656">
    <property type="entry name" value="PAS_4"/>
</dbReference>
<gene>
    <name evidence="8" type="ORF">D4741_15370</name>
</gene>
<evidence type="ECO:0000259" key="4">
    <source>
        <dbReference type="PROSITE" id="PS50112"/>
    </source>
</evidence>
<feature type="coiled-coil region" evidence="3">
    <location>
        <begin position="485"/>
        <end position="515"/>
    </location>
</feature>
<comment type="caution">
    <text evidence="8">The sequence shown here is derived from an EMBL/GenBank/DDBJ whole genome shotgun (WGS) entry which is preliminary data.</text>
</comment>
<dbReference type="InterPro" id="IPR029787">
    <property type="entry name" value="Nucleotide_cyclase"/>
</dbReference>
<dbReference type="SMART" id="SM00267">
    <property type="entry name" value="GGDEF"/>
    <property type="match status" value="1"/>
</dbReference>
<dbReference type="Pfam" id="PF08448">
    <property type="entry name" value="PAS_4"/>
    <property type="match status" value="1"/>
</dbReference>
<evidence type="ECO:0000313" key="9">
    <source>
        <dbReference type="Proteomes" id="UP000265938"/>
    </source>
</evidence>
<dbReference type="Pfam" id="PF03707">
    <property type="entry name" value="MHYT"/>
    <property type="match status" value="3"/>
</dbReference>
<dbReference type="SMART" id="SM00091">
    <property type="entry name" value="PAS"/>
    <property type="match status" value="3"/>
</dbReference>
<organism evidence="8 9">
    <name type="scientific">Pseudoalteromonas gelatinilytica</name>
    <dbReference type="NCBI Taxonomy" id="1703256"/>
    <lineage>
        <taxon>Bacteria</taxon>
        <taxon>Pseudomonadati</taxon>
        <taxon>Pseudomonadota</taxon>
        <taxon>Gammaproteobacteria</taxon>
        <taxon>Alteromonadales</taxon>
        <taxon>Pseudoalteromonadaceae</taxon>
        <taxon>Pseudoalteromonas</taxon>
    </lineage>
</organism>
<feature type="transmembrane region" description="Helical" evidence="2">
    <location>
        <begin position="60"/>
        <end position="85"/>
    </location>
</feature>
<keyword evidence="2" id="KW-0812">Transmembrane</keyword>
<dbReference type="PROSITE" id="PS50924">
    <property type="entry name" value="MHYT"/>
    <property type="match status" value="1"/>
</dbReference>
<dbReference type="GO" id="GO:0003824">
    <property type="term" value="F:catalytic activity"/>
    <property type="evidence" value="ECO:0007669"/>
    <property type="project" value="UniProtKB-ARBA"/>
</dbReference>
<evidence type="ECO:0000313" key="8">
    <source>
        <dbReference type="EMBL" id="RJF34753.1"/>
    </source>
</evidence>
<proteinExistence type="predicted"/>
<feature type="domain" description="MHYT" evidence="7">
    <location>
        <begin position="24"/>
        <end position="215"/>
    </location>
</feature>
<dbReference type="Pfam" id="PF00990">
    <property type="entry name" value="GGDEF"/>
    <property type="match status" value="1"/>
</dbReference>
<reference evidence="8 9" key="1">
    <citation type="submission" date="2018-09" db="EMBL/GenBank/DDBJ databases">
        <title>Identification of marine bacteria producing industrial enzymes.</title>
        <authorList>
            <person name="Cheng T.H."/>
            <person name="Saidin J."/>
            <person name="Muhd D.D."/>
            <person name="Isa M.N.M."/>
            <person name="Bakar M.F.A."/>
            <person name="Ismail N."/>
        </authorList>
    </citation>
    <scope>NUCLEOTIDE SEQUENCE [LARGE SCALE GENOMIC DNA]</scope>
    <source>
        <strain evidence="8 9">MNAD 1.6</strain>
    </source>
</reference>
<feature type="transmembrane region" description="Helical" evidence="2">
    <location>
        <begin position="24"/>
        <end position="48"/>
    </location>
</feature>
<evidence type="ECO:0000259" key="5">
    <source>
        <dbReference type="PROSITE" id="PS50113"/>
    </source>
</evidence>
<sequence length="791" mass="88743">MIEHFKLHFITDQLSGAQVIPAEYNLLLVFASILTAVFASYISFLLSARIKHSYLKNESQIWTIMASCFLGIGIWGMHFVGMLAYNLPIPIEYNISITLISILPSVFASYIVLSPVLQTNKGLLFRSVLMGAGIGSMHFVGMMAMVMPANMAYEPWLFSLSILVAVVLSGLALKINELRLAKGIHQTRMNLVVALVMGSAISGMHYIGMISMSVFETEYTTYVTTHDYSTLAQLIIIILVALSLFVLGVVELRARSLLSAKLKAVLNTVQDVVISFNNEGKIEFANPAAIHVFGYQPHDLIGKHIRTLIPERSLELDEILRDSQLSKRTAGKSSSRLLKGQRANKKRFPITLTISSIGKKESGPYVATIKDLSDIRNQEAFTQTIFDNLPIMLFVKDAEHLTFSHVNKAGEQLLGKNKDQLIGLNDFDIFSNEQAVSFVQTDRDVLKSDETLTIEEKPVTIDGNTHYLRTRKLTIKDSNGKAQYLLDVSEDVTELKQAKTELENLHQRMAMAADAAHIGIWEWNFETNELIWDDWMHTLFEIPKSEFKGDYSAWANSLHPDEYEDVTNKLKLAILNGEEFHAEFQIVLPSGKTRYINADGRIYGNSMIGVNFDITKRVMAEKKIRQLAQTDHLTGLANRNALERFIKQEFARVERTGSKVGCLYFDLDKFKPINDTHGHATGDKVLVEVAKRLQDTARKTDCVARIGGDEFVVIVTDIENQVQINRALSRLICAIKAPIKSECGDLFVEASVGFALYPDDAQSFDELLSMADKRMYDQKHHCFSCNAISCK</sequence>
<feature type="transmembrane region" description="Helical" evidence="2">
    <location>
        <begin position="187"/>
        <end position="208"/>
    </location>
</feature>
<comment type="cofactor">
    <cofactor evidence="1">
        <name>Mg(2+)</name>
        <dbReference type="ChEBI" id="CHEBI:18420"/>
    </cofactor>
</comment>
<protein>
    <submittedName>
        <fullName evidence="8">Diguanylate cyclase</fullName>
    </submittedName>
</protein>
<feature type="domain" description="GGDEF" evidence="6">
    <location>
        <begin position="658"/>
        <end position="791"/>
    </location>
</feature>
<dbReference type="Proteomes" id="UP000265938">
    <property type="component" value="Unassembled WGS sequence"/>
</dbReference>
<dbReference type="InterPro" id="IPR000160">
    <property type="entry name" value="GGDEF_dom"/>
</dbReference>
<dbReference type="GO" id="GO:0016020">
    <property type="term" value="C:membrane"/>
    <property type="evidence" value="ECO:0007669"/>
    <property type="project" value="UniProtKB-UniRule"/>
</dbReference>
<dbReference type="InterPro" id="IPR013655">
    <property type="entry name" value="PAS_fold_3"/>
</dbReference>
<dbReference type="EMBL" id="QYSE01000003">
    <property type="protein sequence ID" value="RJF34753.1"/>
    <property type="molecule type" value="Genomic_DNA"/>
</dbReference>
<feature type="domain" description="PAC" evidence="5">
    <location>
        <begin position="452"/>
        <end position="504"/>
    </location>
</feature>
<dbReference type="InterPro" id="IPR000700">
    <property type="entry name" value="PAS-assoc_C"/>
</dbReference>
<dbReference type="SUPFAM" id="SSF55785">
    <property type="entry name" value="PYP-like sensor domain (PAS domain)"/>
    <property type="match status" value="3"/>
</dbReference>
<dbReference type="PANTHER" id="PTHR44757">
    <property type="entry name" value="DIGUANYLATE CYCLASE DGCP"/>
    <property type="match status" value="1"/>
</dbReference>
<dbReference type="NCBIfam" id="TIGR00229">
    <property type="entry name" value="sensory_box"/>
    <property type="match status" value="2"/>
</dbReference>
<evidence type="ECO:0000259" key="6">
    <source>
        <dbReference type="PROSITE" id="PS50887"/>
    </source>
</evidence>
<keyword evidence="2" id="KW-1133">Transmembrane helix</keyword>
<dbReference type="PROSITE" id="PS50113">
    <property type="entry name" value="PAC"/>
    <property type="match status" value="1"/>
</dbReference>
<dbReference type="InterPro" id="IPR043128">
    <property type="entry name" value="Rev_trsase/Diguanyl_cyclase"/>
</dbReference>
<dbReference type="AlphaFoldDB" id="A0A3A3EJE6"/>
<feature type="transmembrane region" description="Helical" evidence="2">
    <location>
        <begin position="91"/>
        <end position="111"/>
    </location>
</feature>